<evidence type="ECO:0000313" key="1">
    <source>
        <dbReference type="EMBL" id="RMC14433.1"/>
    </source>
</evidence>
<protein>
    <submittedName>
        <fullName evidence="1">Uncharacterized protein</fullName>
    </submittedName>
</protein>
<dbReference type="EMBL" id="QRBI01000105">
    <property type="protein sequence ID" value="RMC14433.1"/>
    <property type="molecule type" value="Genomic_DNA"/>
</dbReference>
<keyword evidence="2" id="KW-1185">Reference proteome</keyword>
<proteinExistence type="predicted"/>
<reference evidence="1 2" key="1">
    <citation type="submission" date="2018-07" db="EMBL/GenBank/DDBJ databases">
        <title>A high quality draft genome assembly of the barn swallow (H. rustica rustica).</title>
        <authorList>
            <person name="Formenti G."/>
            <person name="Chiara M."/>
            <person name="Poveda L."/>
            <person name="Francoijs K.-J."/>
            <person name="Bonisoli-Alquati A."/>
            <person name="Canova L."/>
            <person name="Gianfranceschi L."/>
            <person name="Horner D.S."/>
            <person name="Saino N."/>
        </authorList>
    </citation>
    <scope>NUCLEOTIDE SEQUENCE [LARGE SCALE GENOMIC DNA]</scope>
    <source>
        <strain evidence="1">Chelidonia</strain>
        <tissue evidence="1">Blood</tissue>
    </source>
</reference>
<evidence type="ECO:0000313" key="2">
    <source>
        <dbReference type="Proteomes" id="UP000269221"/>
    </source>
</evidence>
<accession>A0A3M0KN09</accession>
<comment type="caution">
    <text evidence="1">The sequence shown here is derived from an EMBL/GenBank/DDBJ whole genome shotgun (WGS) entry which is preliminary data.</text>
</comment>
<sequence>MLSDSYEVPKKVLLRSWQKKLLVTSSADRNLCSCIGFELIDSEQTLLIQISLAPQQHAIVALTPMLDMKKKAVQTGSGTLPAAQDEDLAYSLKVSELQGKRTSAMDLLICNSNCNYIKHFALTVSSFDSTAAPDKRPLICTPVAEKKW</sequence>
<dbReference type="Proteomes" id="UP000269221">
    <property type="component" value="Unassembled WGS sequence"/>
</dbReference>
<name>A0A3M0KN09_HIRRU</name>
<gene>
    <name evidence="1" type="ORF">DUI87_09529</name>
</gene>
<organism evidence="1 2">
    <name type="scientific">Hirundo rustica rustica</name>
    <dbReference type="NCBI Taxonomy" id="333673"/>
    <lineage>
        <taxon>Eukaryota</taxon>
        <taxon>Metazoa</taxon>
        <taxon>Chordata</taxon>
        <taxon>Craniata</taxon>
        <taxon>Vertebrata</taxon>
        <taxon>Euteleostomi</taxon>
        <taxon>Archelosauria</taxon>
        <taxon>Archosauria</taxon>
        <taxon>Dinosauria</taxon>
        <taxon>Saurischia</taxon>
        <taxon>Theropoda</taxon>
        <taxon>Coelurosauria</taxon>
        <taxon>Aves</taxon>
        <taxon>Neognathae</taxon>
        <taxon>Neoaves</taxon>
        <taxon>Telluraves</taxon>
        <taxon>Australaves</taxon>
        <taxon>Passeriformes</taxon>
        <taxon>Sylvioidea</taxon>
        <taxon>Hirundinidae</taxon>
        <taxon>Hirundo</taxon>
    </lineage>
</organism>
<dbReference type="AlphaFoldDB" id="A0A3M0KN09"/>